<evidence type="ECO:0000256" key="3">
    <source>
        <dbReference type="ARBA" id="ARBA00022946"/>
    </source>
</evidence>
<keyword evidence="4" id="KW-0496">Mitochondrion</keyword>
<protein>
    <submittedName>
        <fullName evidence="7">Uncharacterized protein</fullName>
    </submittedName>
</protein>
<dbReference type="Pfam" id="PF02046">
    <property type="entry name" value="COX6A"/>
    <property type="match status" value="1"/>
</dbReference>
<evidence type="ECO:0000313" key="7">
    <source>
        <dbReference type="EnsemblMetazoa" id="MDOA001532-PB"/>
    </source>
</evidence>
<evidence type="ECO:0000256" key="6">
    <source>
        <dbReference type="SAM" id="MobiDB-lite"/>
    </source>
</evidence>
<gene>
    <name evidence="7" type="primary">101896197</name>
</gene>
<reference evidence="7" key="1">
    <citation type="submission" date="2020-05" db="UniProtKB">
        <authorList>
            <consortium name="EnsemblMetazoa"/>
        </authorList>
    </citation>
    <scope>IDENTIFICATION</scope>
    <source>
        <strain evidence="7">Aabys</strain>
    </source>
</reference>
<dbReference type="VEuPathDB" id="VectorBase:MDOA001532"/>
<accession>A0A1I8M5U3</accession>
<evidence type="ECO:0000256" key="4">
    <source>
        <dbReference type="ARBA" id="ARBA00023128"/>
    </source>
</evidence>
<keyword evidence="2" id="KW-0999">Mitochondrion inner membrane</keyword>
<dbReference type="EnsemblMetazoa" id="MDOA001532-RB">
    <property type="protein sequence ID" value="MDOA001532-PB"/>
    <property type="gene ID" value="MDOA001532"/>
</dbReference>
<dbReference type="GO" id="GO:0005743">
    <property type="term" value="C:mitochondrial inner membrane"/>
    <property type="evidence" value="ECO:0007669"/>
    <property type="project" value="UniProtKB-SubCell"/>
</dbReference>
<dbReference type="InterPro" id="IPR001349">
    <property type="entry name" value="Cyt_c_oxidase_su6a"/>
</dbReference>
<organism evidence="7">
    <name type="scientific">Musca domestica</name>
    <name type="common">House fly</name>
    <dbReference type="NCBI Taxonomy" id="7370"/>
    <lineage>
        <taxon>Eukaryota</taxon>
        <taxon>Metazoa</taxon>
        <taxon>Ecdysozoa</taxon>
        <taxon>Arthropoda</taxon>
        <taxon>Hexapoda</taxon>
        <taxon>Insecta</taxon>
        <taxon>Pterygota</taxon>
        <taxon>Neoptera</taxon>
        <taxon>Endopterygota</taxon>
        <taxon>Diptera</taxon>
        <taxon>Brachycera</taxon>
        <taxon>Muscomorpha</taxon>
        <taxon>Muscoidea</taxon>
        <taxon>Muscidae</taxon>
        <taxon>Musca</taxon>
    </lineage>
</organism>
<dbReference type="STRING" id="7370.A0A1I8M5U3"/>
<dbReference type="InterPro" id="IPR036418">
    <property type="entry name" value="Cyt_c_oxidase_su6a_sf"/>
</dbReference>
<name>A0A1I8M5U3_MUSDO</name>
<evidence type="ECO:0000256" key="1">
    <source>
        <dbReference type="ARBA" id="ARBA00004273"/>
    </source>
</evidence>
<proteinExistence type="predicted"/>
<evidence type="ECO:0000256" key="5">
    <source>
        <dbReference type="ARBA" id="ARBA00023136"/>
    </source>
</evidence>
<evidence type="ECO:0000256" key="2">
    <source>
        <dbReference type="ARBA" id="ARBA00022792"/>
    </source>
</evidence>
<feature type="region of interest" description="Disordered" evidence="6">
    <location>
        <begin position="149"/>
        <end position="188"/>
    </location>
</feature>
<dbReference type="AlphaFoldDB" id="A0A1I8M5U3"/>
<keyword evidence="5" id="KW-0472">Membrane</keyword>
<dbReference type="SUPFAM" id="SSF81411">
    <property type="entry name" value="Mitochondrial cytochrome c oxidase subunit VIa"/>
    <property type="match status" value="1"/>
</dbReference>
<keyword evidence="3" id="KW-0809">Transit peptide</keyword>
<comment type="subcellular location">
    <subcellularLocation>
        <location evidence="1">Mitochondrion inner membrane</location>
    </subcellularLocation>
</comment>
<dbReference type="Gene3D" id="4.10.95.10">
    <property type="entry name" value="Cytochrome c oxidase, subunit VIa"/>
    <property type="match status" value="1"/>
</dbReference>
<sequence length="188" mass="22169">MSAVFSKLFVINPRCLRKTVSMFYGNGKRLLGISPTKKTQTMCRGNATKCPPCSEKSGQSTKGDYIRDKCDVFDIPHGNSRPYRILSYFMFPIIIALAINVFSVPHEEPELEYVPYEYMYRRLKRYAWGDGQKTFFHGPNNILPNEETYKPELKRNSEEENLKKRRELREQHAREELERRRARHEGRT</sequence>